<keyword evidence="7" id="KW-1185">Reference proteome</keyword>
<sequence length="976" mass="105482">MTAAKELVTDNRPLRLRLDLPGGVNDDMLLPQRVFGSESICGGIEYRVLCVSANAQLPLKKMIAVAAQLDFVTDRGDLRSVCGIVTEVSSGDSDGGLASYQLVLRDALAILEKRTNTRVFRNMDEVDIVQRILNEWRQKSPVLGVCFNHETDEAFDLRTYPKREFTMQHNESDAAFIRRLLKRRGIGWYVRAGEMMHTLVLFNNAESLRQNAAGTIRYHRDAATEERDTITAWSAVRSLQPGTVTRHSWDYMNPQGRDFMLVSTNSSNNQGVNGNELAATLDDYQILPPHAGDDNEDLFNLGQLRMKRHDYESKCFHGEGSVRDLCSGEYFTLAEHPEVDQHEAAERDFIVTDLQVTAQNNLPKVLATRVERLFARSRWMHGASDVQMQRDVADKVASGPLRMHIQFTAVRRGVTIVPAFDPRVDVPQAQMQSAIVVGPEGEEVHCDQLGRVKIRFLGTRPEDHEEAAGAGASDTTTDSAWVRVASNWAGNGPGAQQQCGTIGLPRVGSEVLVTFLGGDPDKPVIVAQLYNQGGAPAALSSAGDLPGNRYLSGIKSREINGGRANQLRLDDTEGQISAQLVSAHGDSQINLGFIVQDRSNGTANPRGEGWELASSAWGVARANKGMLITTESRHPGVSPIKDLGETLQRLNAAQGQHETLAKLAQGAKAQVEEEQAKVAGIVKVQNQDIQGGTSGKSTQLRKPHLVLASPSGIETSTSGTTHIASDQHTALTTGLDLSIASGGSLFASVRQALKIFAHKAGMRLVAAGGDIDVRALSDSVNILAKLKITQTATTINISAQEEVVINGGGSYAKFSGGGIELGTSGNLVSHAAQHRLVGPKTMDMANAQPSQETLDGAGTFHLNSHPAAGGRANGGLPYKLFKDGALAEEGTFDDDGNMTFKHDLDKESDYHLELPNGSRFSIPSNTYDEQHEVSSGIGYHGYVNEGGSLNDEHASLEQSRLLSNPAMSGDDESPDK</sequence>
<protein>
    <submittedName>
        <fullName evidence="6">Type VI secretion system tip protein VgrG</fullName>
    </submittedName>
</protein>
<evidence type="ECO:0000313" key="7">
    <source>
        <dbReference type="Proteomes" id="UP000642144"/>
    </source>
</evidence>
<dbReference type="Proteomes" id="UP000642144">
    <property type="component" value="Unassembled WGS sequence"/>
</dbReference>
<dbReference type="Gene3D" id="2.30.110.50">
    <property type="match status" value="1"/>
</dbReference>
<dbReference type="Pfam" id="PF04717">
    <property type="entry name" value="Phage_base_V"/>
    <property type="match status" value="1"/>
</dbReference>
<dbReference type="NCBIfam" id="TIGR03361">
    <property type="entry name" value="VI_Rhs_Vgr"/>
    <property type="match status" value="1"/>
</dbReference>
<dbReference type="EMBL" id="WWCT01000019">
    <property type="protein sequence ID" value="MYN28940.1"/>
    <property type="molecule type" value="Genomic_DNA"/>
</dbReference>
<dbReference type="SUPFAM" id="SSF69255">
    <property type="entry name" value="gp5 N-terminal domain-like"/>
    <property type="match status" value="1"/>
</dbReference>
<evidence type="ECO:0000259" key="4">
    <source>
        <dbReference type="Pfam" id="PF10106"/>
    </source>
</evidence>
<dbReference type="Gene3D" id="2.40.50.230">
    <property type="entry name" value="Gp5 N-terminal domain"/>
    <property type="match status" value="1"/>
</dbReference>
<dbReference type="InterPro" id="IPR006533">
    <property type="entry name" value="T6SS_Vgr_RhsGE"/>
</dbReference>
<name>A0ABW9W5K7_9BURK</name>
<feature type="compositionally biased region" description="Polar residues" evidence="2">
    <location>
        <begin position="956"/>
        <end position="966"/>
    </location>
</feature>
<comment type="caution">
    <text evidence="6">The sequence shown here is derived from an EMBL/GenBank/DDBJ whole genome shotgun (WGS) entry which is preliminary data.</text>
</comment>
<dbReference type="Gene3D" id="3.55.50.10">
    <property type="entry name" value="Baseplate protein-like domains"/>
    <property type="match status" value="1"/>
</dbReference>
<evidence type="ECO:0000259" key="5">
    <source>
        <dbReference type="Pfam" id="PF13296"/>
    </source>
</evidence>
<comment type="similarity">
    <text evidence="1">Belongs to the VgrG protein family.</text>
</comment>
<evidence type="ECO:0000259" key="3">
    <source>
        <dbReference type="Pfam" id="PF04717"/>
    </source>
</evidence>
<evidence type="ECO:0000256" key="1">
    <source>
        <dbReference type="ARBA" id="ARBA00005558"/>
    </source>
</evidence>
<dbReference type="InterPro" id="IPR006531">
    <property type="entry name" value="Gp5/Vgr_OB"/>
</dbReference>
<dbReference type="Pfam" id="PF10106">
    <property type="entry name" value="DUF2345"/>
    <property type="match status" value="1"/>
</dbReference>
<dbReference type="NCBIfam" id="TIGR01646">
    <property type="entry name" value="vgr_GE"/>
    <property type="match status" value="1"/>
</dbReference>
<feature type="region of interest" description="Disordered" evidence="2">
    <location>
        <begin position="944"/>
        <end position="976"/>
    </location>
</feature>
<dbReference type="InterPro" id="IPR018769">
    <property type="entry name" value="VgrG2_DUF2345"/>
</dbReference>
<dbReference type="SUPFAM" id="SSF69279">
    <property type="entry name" value="Phage tail proteins"/>
    <property type="match status" value="2"/>
</dbReference>
<dbReference type="Gene3D" id="4.10.220.110">
    <property type="match status" value="1"/>
</dbReference>
<organism evidence="6 7">
    <name type="scientific">Duganella levis</name>
    <dbReference type="NCBI Taxonomy" id="2692169"/>
    <lineage>
        <taxon>Bacteria</taxon>
        <taxon>Pseudomonadati</taxon>
        <taxon>Pseudomonadota</taxon>
        <taxon>Betaproteobacteria</taxon>
        <taxon>Burkholderiales</taxon>
        <taxon>Oxalobacteraceae</taxon>
        <taxon>Telluria group</taxon>
        <taxon>Duganella</taxon>
    </lineage>
</organism>
<reference evidence="6 7" key="1">
    <citation type="submission" date="2019-12" db="EMBL/GenBank/DDBJ databases">
        <title>Novel species isolated from a subtropical stream in China.</title>
        <authorList>
            <person name="Lu H."/>
        </authorList>
    </citation>
    <scope>NUCLEOTIDE SEQUENCE [LARGE SCALE GENOMIC DNA]</scope>
    <source>
        <strain evidence="6 7">CY42W</strain>
    </source>
</reference>
<dbReference type="InterPro" id="IPR017847">
    <property type="entry name" value="T6SS_RhsGE_Vgr_subset"/>
</dbReference>
<proteinExistence type="inferred from homology"/>
<dbReference type="Pfam" id="PF13296">
    <property type="entry name" value="T6SS_Vgr"/>
    <property type="match status" value="1"/>
</dbReference>
<dbReference type="Pfam" id="PF05954">
    <property type="entry name" value="Phage_GPD"/>
    <property type="match status" value="1"/>
</dbReference>
<dbReference type="InterPro" id="IPR037026">
    <property type="entry name" value="Vgr_OB-fold_dom_sf"/>
</dbReference>
<accession>A0ABW9W5K7</accession>
<evidence type="ECO:0000256" key="2">
    <source>
        <dbReference type="SAM" id="MobiDB-lite"/>
    </source>
</evidence>
<feature type="domain" description="Putative type VI secretion system Rhs element associated Vgr" evidence="5">
    <location>
        <begin position="557"/>
        <end position="664"/>
    </location>
</feature>
<feature type="domain" description="DUF2345" evidence="4">
    <location>
        <begin position="694"/>
        <end position="840"/>
    </location>
</feature>
<evidence type="ECO:0000313" key="6">
    <source>
        <dbReference type="EMBL" id="MYN28940.1"/>
    </source>
</evidence>
<gene>
    <name evidence="6" type="primary">tssI</name>
    <name evidence="6" type="ORF">GTP69_21280</name>
</gene>
<dbReference type="InterPro" id="IPR028244">
    <property type="entry name" value="T6SS_Rhs_Vgr_dom"/>
</dbReference>
<feature type="domain" description="Gp5/Type VI secretion system Vgr protein OB-fold" evidence="3">
    <location>
        <begin position="475"/>
        <end position="530"/>
    </location>
</feature>